<dbReference type="UniPathway" id="UPA00378"/>
<protein>
    <recommendedName>
        <fullName evidence="10">Alpha-1,3-glucosyltransferase</fullName>
        <ecNumber evidence="10">2.4.1.-</ecNumber>
    </recommendedName>
</protein>
<organism evidence="11 12">
    <name type="scientific">Kingdonia uniflora</name>
    <dbReference type="NCBI Taxonomy" id="39325"/>
    <lineage>
        <taxon>Eukaryota</taxon>
        <taxon>Viridiplantae</taxon>
        <taxon>Streptophyta</taxon>
        <taxon>Embryophyta</taxon>
        <taxon>Tracheophyta</taxon>
        <taxon>Spermatophyta</taxon>
        <taxon>Magnoliopsida</taxon>
        <taxon>Ranunculales</taxon>
        <taxon>Circaeasteraceae</taxon>
        <taxon>Kingdonia</taxon>
    </lineage>
</organism>
<comment type="subcellular location">
    <subcellularLocation>
        <location evidence="1 10">Endoplasmic reticulum membrane</location>
        <topology evidence="1 10">Multi-pass membrane protein</topology>
    </subcellularLocation>
</comment>
<reference evidence="11 12" key="1">
    <citation type="journal article" date="2020" name="IScience">
        <title>Genome Sequencing of the Endangered Kingdonia uniflora (Circaeasteraceae, Ranunculales) Reveals Potential Mechanisms of Evolutionary Specialization.</title>
        <authorList>
            <person name="Sun Y."/>
            <person name="Deng T."/>
            <person name="Zhang A."/>
            <person name="Moore M.J."/>
            <person name="Landis J.B."/>
            <person name="Lin N."/>
            <person name="Zhang H."/>
            <person name="Zhang X."/>
            <person name="Huang J."/>
            <person name="Zhang X."/>
            <person name="Sun H."/>
            <person name="Wang H."/>
        </authorList>
    </citation>
    <scope>NUCLEOTIDE SEQUENCE [LARGE SCALE GENOMIC DNA]</scope>
    <source>
        <strain evidence="11">TB1705</strain>
        <tissue evidence="11">Leaf</tissue>
    </source>
</reference>
<keyword evidence="5 10" id="KW-0808">Transferase</keyword>
<accession>A0A7J7KV03</accession>
<evidence type="ECO:0000256" key="6">
    <source>
        <dbReference type="ARBA" id="ARBA00022692"/>
    </source>
</evidence>
<keyword evidence="9 10" id="KW-0472">Membrane</keyword>
<dbReference type="PANTHER" id="PTHR12413">
    <property type="entry name" value="DOLICHYL GLYCOSYLTRANSFERASE"/>
    <property type="match status" value="1"/>
</dbReference>
<feature type="transmembrane region" description="Helical" evidence="10">
    <location>
        <begin position="484"/>
        <end position="503"/>
    </location>
</feature>
<evidence type="ECO:0000256" key="3">
    <source>
        <dbReference type="ARBA" id="ARBA00008715"/>
    </source>
</evidence>
<dbReference type="OrthoDB" id="1689333at2759"/>
<feature type="transmembrane region" description="Helical" evidence="10">
    <location>
        <begin position="169"/>
        <end position="191"/>
    </location>
</feature>
<keyword evidence="6 10" id="KW-0812">Transmembrane</keyword>
<comment type="pathway">
    <text evidence="2 10">Protein modification; protein glycosylation.</text>
</comment>
<feature type="transmembrane region" description="Helical" evidence="10">
    <location>
        <begin position="95"/>
        <end position="113"/>
    </location>
</feature>
<keyword evidence="8 10" id="KW-1133">Transmembrane helix</keyword>
<dbReference type="Pfam" id="PF03155">
    <property type="entry name" value="Alg6_Alg8"/>
    <property type="match status" value="1"/>
</dbReference>
<evidence type="ECO:0000256" key="10">
    <source>
        <dbReference type="RuleBase" id="RU363110"/>
    </source>
</evidence>
<dbReference type="GO" id="GO:0042283">
    <property type="term" value="F:dolichyl pyrophosphate Glc1Man9GlcNAc2 alpha-1,3-glucosyltransferase activity"/>
    <property type="evidence" value="ECO:0007669"/>
    <property type="project" value="TreeGrafter"/>
</dbReference>
<dbReference type="GO" id="GO:0005789">
    <property type="term" value="C:endoplasmic reticulum membrane"/>
    <property type="evidence" value="ECO:0007669"/>
    <property type="project" value="UniProtKB-SubCell"/>
</dbReference>
<dbReference type="AlphaFoldDB" id="A0A7J7KV03"/>
<evidence type="ECO:0000256" key="2">
    <source>
        <dbReference type="ARBA" id="ARBA00004922"/>
    </source>
</evidence>
<sequence>MEEPVWFAGISTCVKLLLIPSYRSTDFEVHRNWLSLTSSLPLSRWYSDETSPWTLDYPPLFAYFERFLSLFARLVDPKMVDLHQGLNYSENSVIYFQRFTVIISDLCLFYGVYRISRNLGVLQRRMVMGLIVLSPALIIVDHIHFQYNGFLLGILLISISYLEEGRDLIGGFFFAILLCFKHLFAVAAPVYFVYLLRHYCRGGFFKGFRRFLMMGAAVGVVLAAAFGPFLCHGQIQQVLRRLFPFGRGLCHAYWAPNFWVLYIILDKGLGFLLSKVGFNIKTPSASFTGGLVGDSSPFTVLPQVTPLVTFVLVLLATSPCLIKAWRNPRPMLISRWVAYAYTCGFFFGWHVHEKASLHFMILLSVVAIKSLKDARHYFVLAIVSCYSMFPLLFGAEEYPIKVLLLLLHALLMYSGFIQQFSKSAASSTKGDDSTKGFKEKAVGSTNGDQVIVGWVGTCYLLGLFVVEIWGQLLQSYIFGDRFPFLPLMLVSIYCAVGIMYSWLWQLRWIIKCS</sequence>
<feature type="transmembrane region" description="Helical" evidence="10">
    <location>
        <begin position="125"/>
        <end position="140"/>
    </location>
</feature>
<evidence type="ECO:0000256" key="7">
    <source>
        <dbReference type="ARBA" id="ARBA00022824"/>
    </source>
</evidence>
<evidence type="ECO:0000256" key="4">
    <source>
        <dbReference type="ARBA" id="ARBA00022676"/>
    </source>
</evidence>
<evidence type="ECO:0000256" key="5">
    <source>
        <dbReference type="ARBA" id="ARBA00022679"/>
    </source>
</evidence>
<name>A0A7J7KV03_9MAGN</name>
<feature type="transmembrane region" description="Helical" evidence="10">
    <location>
        <begin position="146"/>
        <end position="162"/>
    </location>
</feature>
<feature type="transmembrane region" description="Helical" evidence="10">
    <location>
        <begin position="332"/>
        <end position="349"/>
    </location>
</feature>
<feature type="transmembrane region" description="Helical" evidence="10">
    <location>
        <begin position="450"/>
        <end position="472"/>
    </location>
</feature>
<comment type="caution">
    <text evidence="11">The sequence shown here is derived from an EMBL/GenBank/DDBJ whole genome shotgun (WGS) entry which is preliminary data.</text>
</comment>
<feature type="transmembrane region" description="Helical" evidence="10">
    <location>
        <begin position="400"/>
        <end position="417"/>
    </location>
</feature>
<feature type="transmembrane region" description="Helical" evidence="10">
    <location>
        <begin position="304"/>
        <end position="325"/>
    </location>
</feature>
<dbReference type="Proteomes" id="UP000541444">
    <property type="component" value="Unassembled WGS sequence"/>
</dbReference>
<evidence type="ECO:0000313" key="11">
    <source>
        <dbReference type="EMBL" id="KAF6134144.1"/>
    </source>
</evidence>
<feature type="transmembrane region" description="Helical" evidence="10">
    <location>
        <begin position="242"/>
        <end position="265"/>
    </location>
</feature>
<gene>
    <name evidence="11" type="ORF">GIB67_013541</name>
</gene>
<evidence type="ECO:0000256" key="1">
    <source>
        <dbReference type="ARBA" id="ARBA00004477"/>
    </source>
</evidence>
<dbReference type="PANTHER" id="PTHR12413:SF2">
    <property type="entry name" value="DOLICHYL PYROPHOSPHATE GLC1MAN9GLCNAC2 ALPHA-1,3-GLUCOSYLTRANSFERASE-RELATED"/>
    <property type="match status" value="1"/>
</dbReference>
<keyword evidence="7 10" id="KW-0256">Endoplasmic reticulum</keyword>
<dbReference type="EMBL" id="JACGCM010002890">
    <property type="protein sequence ID" value="KAF6134144.1"/>
    <property type="molecule type" value="Genomic_DNA"/>
</dbReference>
<evidence type="ECO:0000256" key="9">
    <source>
        <dbReference type="ARBA" id="ARBA00023136"/>
    </source>
</evidence>
<feature type="transmembrane region" description="Helical" evidence="10">
    <location>
        <begin position="211"/>
        <end position="230"/>
    </location>
</feature>
<evidence type="ECO:0000313" key="12">
    <source>
        <dbReference type="Proteomes" id="UP000541444"/>
    </source>
</evidence>
<dbReference type="InterPro" id="IPR004856">
    <property type="entry name" value="Glyco_trans_ALG6/ALG8"/>
</dbReference>
<dbReference type="GO" id="GO:0006487">
    <property type="term" value="P:protein N-linked glycosylation"/>
    <property type="evidence" value="ECO:0007669"/>
    <property type="project" value="TreeGrafter"/>
</dbReference>
<comment type="similarity">
    <text evidence="3 10">Belongs to the ALG6/ALG8 glucosyltransferase family.</text>
</comment>
<keyword evidence="12" id="KW-1185">Reference proteome</keyword>
<dbReference type="EC" id="2.4.1.-" evidence="10"/>
<keyword evidence="4 10" id="KW-0328">Glycosyltransferase</keyword>
<proteinExistence type="inferred from homology"/>
<evidence type="ECO:0000256" key="8">
    <source>
        <dbReference type="ARBA" id="ARBA00022989"/>
    </source>
</evidence>